<name>A0A453MJC5_AEGTS</name>
<dbReference type="EnsemblPlants" id="AET5Gv21212000.1">
    <property type="protein sequence ID" value="AET5Gv21212000.1"/>
    <property type="gene ID" value="AET5Gv21212000"/>
</dbReference>
<sequence>SVVSSSSSSSNPTNSNDSDTDLAVLLAFKAQLADPLRLLGSNWTTGTSFCNWFGVSCSRRRQQVTALLLSDNASRRICVTSPR</sequence>
<evidence type="ECO:0000313" key="5">
    <source>
        <dbReference type="EnsemblPlants" id="AET5Gv21212000.1"/>
    </source>
</evidence>
<dbReference type="InterPro" id="IPR053211">
    <property type="entry name" value="DNA_repair-toleration"/>
</dbReference>
<dbReference type="PANTHER" id="PTHR48060">
    <property type="entry name" value="DNA DAMAGE-REPAIR/TOLERATION PROTEIN DRT100"/>
    <property type="match status" value="1"/>
</dbReference>
<proteinExistence type="predicted"/>
<evidence type="ECO:0000313" key="6">
    <source>
        <dbReference type="Proteomes" id="UP000015105"/>
    </source>
</evidence>
<dbReference type="Pfam" id="PF08263">
    <property type="entry name" value="LRRNT_2"/>
    <property type="match status" value="1"/>
</dbReference>
<accession>A0A453MJC5</accession>
<dbReference type="Proteomes" id="UP000015105">
    <property type="component" value="Chromosome 5D"/>
</dbReference>
<feature type="domain" description="Leucine-rich repeat-containing N-terminal plant-type" evidence="4">
    <location>
        <begin position="19"/>
        <end position="58"/>
    </location>
</feature>
<protein>
    <recommendedName>
        <fullName evidence="4">Leucine-rich repeat-containing N-terminal plant-type domain-containing protein</fullName>
    </recommendedName>
</protein>
<evidence type="ECO:0000259" key="4">
    <source>
        <dbReference type="Pfam" id="PF08263"/>
    </source>
</evidence>
<dbReference type="Gene3D" id="3.80.10.10">
    <property type="entry name" value="Ribonuclease Inhibitor"/>
    <property type="match status" value="1"/>
</dbReference>
<dbReference type="InterPro" id="IPR032675">
    <property type="entry name" value="LRR_dom_sf"/>
</dbReference>
<dbReference type="PANTHER" id="PTHR48060:SF21">
    <property type="entry name" value="L DOMAIN-LIKE PROTEIN"/>
    <property type="match status" value="1"/>
</dbReference>
<reference evidence="5" key="5">
    <citation type="journal article" date="2021" name="G3 (Bethesda)">
        <title>Aegilops tauschii genome assembly Aet v5.0 features greater sequence contiguity and improved annotation.</title>
        <authorList>
            <person name="Wang L."/>
            <person name="Zhu T."/>
            <person name="Rodriguez J.C."/>
            <person name="Deal K.R."/>
            <person name="Dubcovsky J."/>
            <person name="McGuire P.E."/>
            <person name="Lux T."/>
            <person name="Spannagl M."/>
            <person name="Mayer K.F.X."/>
            <person name="Baldrich P."/>
            <person name="Meyers B.C."/>
            <person name="Huo N."/>
            <person name="Gu Y.Q."/>
            <person name="Zhou H."/>
            <person name="Devos K.M."/>
            <person name="Bennetzen J.L."/>
            <person name="Unver T."/>
            <person name="Budak H."/>
            <person name="Gulick P.J."/>
            <person name="Galiba G."/>
            <person name="Kalapos B."/>
            <person name="Nelson D.R."/>
            <person name="Li P."/>
            <person name="You F.M."/>
            <person name="Luo M.C."/>
            <person name="Dvorak J."/>
        </authorList>
    </citation>
    <scope>NUCLEOTIDE SEQUENCE [LARGE SCALE GENOMIC DNA]</scope>
    <source>
        <strain evidence="5">cv. AL8/78</strain>
    </source>
</reference>
<dbReference type="InterPro" id="IPR013210">
    <property type="entry name" value="LRR_N_plant-typ"/>
</dbReference>
<evidence type="ECO:0000256" key="3">
    <source>
        <dbReference type="ARBA" id="ARBA00022737"/>
    </source>
</evidence>
<reference evidence="6" key="2">
    <citation type="journal article" date="2017" name="Nat. Plants">
        <title>The Aegilops tauschii genome reveals multiple impacts of transposons.</title>
        <authorList>
            <person name="Zhao G."/>
            <person name="Zou C."/>
            <person name="Li K."/>
            <person name="Wang K."/>
            <person name="Li T."/>
            <person name="Gao L."/>
            <person name="Zhang X."/>
            <person name="Wang H."/>
            <person name="Yang Z."/>
            <person name="Liu X."/>
            <person name="Jiang W."/>
            <person name="Mao L."/>
            <person name="Kong X."/>
            <person name="Jiao Y."/>
            <person name="Jia J."/>
        </authorList>
    </citation>
    <scope>NUCLEOTIDE SEQUENCE [LARGE SCALE GENOMIC DNA]</scope>
    <source>
        <strain evidence="6">cv. AL8/78</strain>
    </source>
</reference>
<keyword evidence="1" id="KW-0433">Leucine-rich repeat</keyword>
<organism evidence="5 6">
    <name type="scientific">Aegilops tauschii subsp. strangulata</name>
    <name type="common">Goatgrass</name>
    <dbReference type="NCBI Taxonomy" id="200361"/>
    <lineage>
        <taxon>Eukaryota</taxon>
        <taxon>Viridiplantae</taxon>
        <taxon>Streptophyta</taxon>
        <taxon>Embryophyta</taxon>
        <taxon>Tracheophyta</taxon>
        <taxon>Spermatophyta</taxon>
        <taxon>Magnoliopsida</taxon>
        <taxon>Liliopsida</taxon>
        <taxon>Poales</taxon>
        <taxon>Poaceae</taxon>
        <taxon>BOP clade</taxon>
        <taxon>Pooideae</taxon>
        <taxon>Triticodae</taxon>
        <taxon>Triticeae</taxon>
        <taxon>Triticinae</taxon>
        <taxon>Aegilops</taxon>
    </lineage>
</organism>
<dbReference type="Gramene" id="AET5Gv21212000.1">
    <property type="protein sequence ID" value="AET5Gv21212000.1"/>
    <property type="gene ID" value="AET5Gv21212000"/>
</dbReference>
<keyword evidence="6" id="KW-1185">Reference proteome</keyword>
<evidence type="ECO:0000256" key="1">
    <source>
        <dbReference type="ARBA" id="ARBA00022614"/>
    </source>
</evidence>
<reference evidence="5" key="3">
    <citation type="journal article" date="2017" name="Nature">
        <title>Genome sequence of the progenitor of the wheat D genome Aegilops tauschii.</title>
        <authorList>
            <person name="Luo M.C."/>
            <person name="Gu Y.Q."/>
            <person name="Puiu D."/>
            <person name="Wang H."/>
            <person name="Twardziok S.O."/>
            <person name="Deal K.R."/>
            <person name="Huo N."/>
            <person name="Zhu T."/>
            <person name="Wang L."/>
            <person name="Wang Y."/>
            <person name="McGuire P.E."/>
            <person name="Liu S."/>
            <person name="Long H."/>
            <person name="Ramasamy R.K."/>
            <person name="Rodriguez J.C."/>
            <person name="Van S.L."/>
            <person name="Yuan L."/>
            <person name="Wang Z."/>
            <person name="Xia Z."/>
            <person name="Xiao L."/>
            <person name="Anderson O.D."/>
            <person name="Ouyang S."/>
            <person name="Liang Y."/>
            <person name="Zimin A.V."/>
            <person name="Pertea G."/>
            <person name="Qi P."/>
            <person name="Bennetzen J.L."/>
            <person name="Dai X."/>
            <person name="Dawson M.W."/>
            <person name="Muller H.G."/>
            <person name="Kugler K."/>
            <person name="Rivarola-Duarte L."/>
            <person name="Spannagl M."/>
            <person name="Mayer K.F.X."/>
            <person name="Lu F.H."/>
            <person name="Bevan M.W."/>
            <person name="Leroy P."/>
            <person name="Li P."/>
            <person name="You F.M."/>
            <person name="Sun Q."/>
            <person name="Liu Z."/>
            <person name="Lyons E."/>
            <person name="Wicker T."/>
            <person name="Salzberg S.L."/>
            <person name="Devos K.M."/>
            <person name="Dvorak J."/>
        </authorList>
    </citation>
    <scope>NUCLEOTIDE SEQUENCE [LARGE SCALE GENOMIC DNA]</scope>
    <source>
        <strain evidence="5">cv. AL8/78</strain>
    </source>
</reference>
<reference evidence="6" key="1">
    <citation type="journal article" date="2014" name="Science">
        <title>Ancient hybridizations among the ancestral genomes of bread wheat.</title>
        <authorList>
            <consortium name="International Wheat Genome Sequencing Consortium,"/>
            <person name="Marcussen T."/>
            <person name="Sandve S.R."/>
            <person name="Heier L."/>
            <person name="Spannagl M."/>
            <person name="Pfeifer M."/>
            <person name="Jakobsen K.S."/>
            <person name="Wulff B.B."/>
            <person name="Steuernagel B."/>
            <person name="Mayer K.F."/>
            <person name="Olsen O.A."/>
        </authorList>
    </citation>
    <scope>NUCLEOTIDE SEQUENCE [LARGE SCALE GENOMIC DNA]</scope>
    <source>
        <strain evidence="6">cv. AL8/78</strain>
    </source>
</reference>
<evidence type="ECO:0000256" key="2">
    <source>
        <dbReference type="ARBA" id="ARBA00022729"/>
    </source>
</evidence>
<dbReference type="AlphaFoldDB" id="A0A453MJC5"/>
<reference evidence="5" key="4">
    <citation type="submission" date="2019-03" db="UniProtKB">
        <authorList>
            <consortium name="EnsemblPlants"/>
        </authorList>
    </citation>
    <scope>IDENTIFICATION</scope>
</reference>
<keyword evidence="3" id="KW-0677">Repeat</keyword>
<dbReference type="SUPFAM" id="SSF52058">
    <property type="entry name" value="L domain-like"/>
    <property type="match status" value="1"/>
</dbReference>
<keyword evidence="2" id="KW-0732">Signal</keyword>